<dbReference type="EMBL" id="BQNB010011159">
    <property type="protein sequence ID" value="GJS86960.1"/>
    <property type="molecule type" value="Genomic_DNA"/>
</dbReference>
<protein>
    <submittedName>
        <fullName evidence="2">Uncharacterized protein</fullName>
    </submittedName>
</protein>
<comment type="caution">
    <text evidence="2">The sequence shown here is derived from an EMBL/GenBank/DDBJ whole genome shotgun (WGS) entry which is preliminary data.</text>
</comment>
<evidence type="ECO:0000313" key="3">
    <source>
        <dbReference type="Proteomes" id="UP001151760"/>
    </source>
</evidence>
<sequence>MEAVLLVMINQRLNVSTAIKWDIWLDDAGHPRSKDTEIGIKREISATWLSWHSQILRQTTLDLSYSGLEEFKHPEVNEYGPRDSSVKPTTGCDKESENSKETQ</sequence>
<feature type="region of interest" description="Disordered" evidence="1">
    <location>
        <begin position="74"/>
        <end position="103"/>
    </location>
</feature>
<keyword evidence="3" id="KW-1185">Reference proteome</keyword>
<name>A0ABQ4ZAV9_9ASTR</name>
<reference evidence="2" key="2">
    <citation type="submission" date="2022-01" db="EMBL/GenBank/DDBJ databases">
        <authorList>
            <person name="Yamashiro T."/>
            <person name="Shiraishi A."/>
            <person name="Satake H."/>
            <person name="Nakayama K."/>
        </authorList>
    </citation>
    <scope>NUCLEOTIDE SEQUENCE</scope>
</reference>
<gene>
    <name evidence="2" type="ORF">Tco_0769596</name>
</gene>
<proteinExistence type="predicted"/>
<evidence type="ECO:0000256" key="1">
    <source>
        <dbReference type="SAM" id="MobiDB-lite"/>
    </source>
</evidence>
<evidence type="ECO:0000313" key="2">
    <source>
        <dbReference type="EMBL" id="GJS86960.1"/>
    </source>
</evidence>
<feature type="compositionally biased region" description="Basic and acidic residues" evidence="1">
    <location>
        <begin position="92"/>
        <end position="103"/>
    </location>
</feature>
<reference evidence="2" key="1">
    <citation type="journal article" date="2022" name="Int. J. Mol. Sci.">
        <title>Draft Genome of Tanacetum Coccineum: Genomic Comparison of Closely Related Tanacetum-Family Plants.</title>
        <authorList>
            <person name="Yamashiro T."/>
            <person name="Shiraishi A."/>
            <person name="Nakayama K."/>
            <person name="Satake H."/>
        </authorList>
    </citation>
    <scope>NUCLEOTIDE SEQUENCE</scope>
</reference>
<accession>A0ABQ4ZAV9</accession>
<feature type="compositionally biased region" description="Basic and acidic residues" evidence="1">
    <location>
        <begin position="74"/>
        <end position="85"/>
    </location>
</feature>
<dbReference type="Proteomes" id="UP001151760">
    <property type="component" value="Unassembled WGS sequence"/>
</dbReference>
<organism evidence="2 3">
    <name type="scientific">Tanacetum coccineum</name>
    <dbReference type="NCBI Taxonomy" id="301880"/>
    <lineage>
        <taxon>Eukaryota</taxon>
        <taxon>Viridiplantae</taxon>
        <taxon>Streptophyta</taxon>
        <taxon>Embryophyta</taxon>
        <taxon>Tracheophyta</taxon>
        <taxon>Spermatophyta</taxon>
        <taxon>Magnoliopsida</taxon>
        <taxon>eudicotyledons</taxon>
        <taxon>Gunneridae</taxon>
        <taxon>Pentapetalae</taxon>
        <taxon>asterids</taxon>
        <taxon>campanulids</taxon>
        <taxon>Asterales</taxon>
        <taxon>Asteraceae</taxon>
        <taxon>Asteroideae</taxon>
        <taxon>Anthemideae</taxon>
        <taxon>Anthemidinae</taxon>
        <taxon>Tanacetum</taxon>
    </lineage>
</organism>